<evidence type="ECO:0000313" key="3">
    <source>
        <dbReference type="Proteomes" id="UP001497623"/>
    </source>
</evidence>
<sequence>MWYEEFMRREGLETLTSPVWEMHNHVSLPTKVAVGNGVHYEQAIQFVFVTTLLINDLFEDSGKSGRSIGDDQLNIFHSIESSLSGLGIDGRSCLLRLICELQSNPIGQFTIIGEILSVLFTPKRGLNDFLHEYLEAEVAGRDGQDCADLYHTCPFSMMNAARKYHQFSQGYSSARERPQSSANTINKESQSLPKIEMH</sequence>
<gene>
    <name evidence="2" type="ORF">MNOR_LOCUS33040</name>
</gene>
<dbReference type="Proteomes" id="UP001497623">
    <property type="component" value="Unassembled WGS sequence"/>
</dbReference>
<evidence type="ECO:0000313" key="2">
    <source>
        <dbReference type="EMBL" id="CAL4163666.1"/>
    </source>
</evidence>
<feature type="compositionally biased region" description="Polar residues" evidence="1">
    <location>
        <begin position="179"/>
        <end position="192"/>
    </location>
</feature>
<dbReference type="Pfam" id="PF07841">
    <property type="entry name" value="DM4_12"/>
    <property type="match status" value="1"/>
</dbReference>
<dbReference type="SMART" id="SM00718">
    <property type="entry name" value="DM4_12"/>
    <property type="match status" value="1"/>
</dbReference>
<dbReference type="EMBL" id="CAXKWB010046406">
    <property type="protein sequence ID" value="CAL4163666.1"/>
    <property type="molecule type" value="Genomic_DNA"/>
</dbReference>
<dbReference type="InterPro" id="IPR006631">
    <property type="entry name" value="DM4_12"/>
</dbReference>
<name>A0AAV2S9Y0_MEGNR</name>
<comment type="caution">
    <text evidence="2">The sequence shown here is derived from an EMBL/GenBank/DDBJ whole genome shotgun (WGS) entry which is preliminary data.</text>
</comment>
<feature type="region of interest" description="Disordered" evidence="1">
    <location>
        <begin position="172"/>
        <end position="198"/>
    </location>
</feature>
<dbReference type="PANTHER" id="PTHR21398:SF6">
    <property type="entry name" value="AGAP007094-PA"/>
    <property type="match status" value="1"/>
</dbReference>
<keyword evidence="3" id="KW-1185">Reference proteome</keyword>
<evidence type="ECO:0000256" key="1">
    <source>
        <dbReference type="SAM" id="MobiDB-lite"/>
    </source>
</evidence>
<organism evidence="2 3">
    <name type="scientific">Meganyctiphanes norvegica</name>
    <name type="common">Northern krill</name>
    <name type="synonym">Thysanopoda norvegica</name>
    <dbReference type="NCBI Taxonomy" id="48144"/>
    <lineage>
        <taxon>Eukaryota</taxon>
        <taxon>Metazoa</taxon>
        <taxon>Ecdysozoa</taxon>
        <taxon>Arthropoda</taxon>
        <taxon>Crustacea</taxon>
        <taxon>Multicrustacea</taxon>
        <taxon>Malacostraca</taxon>
        <taxon>Eumalacostraca</taxon>
        <taxon>Eucarida</taxon>
        <taxon>Euphausiacea</taxon>
        <taxon>Euphausiidae</taxon>
        <taxon>Meganyctiphanes</taxon>
    </lineage>
</organism>
<dbReference type="PANTHER" id="PTHR21398">
    <property type="entry name" value="AGAP007094-PA"/>
    <property type="match status" value="1"/>
</dbReference>
<accession>A0AAV2S9Y0</accession>
<dbReference type="AlphaFoldDB" id="A0AAV2S9Y0"/>
<proteinExistence type="predicted"/>
<protein>
    <submittedName>
        <fullName evidence="2">Uncharacterized protein</fullName>
    </submittedName>
</protein>
<reference evidence="2 3" key="1">
    <citation type="submission" date="2024-05" db="EMBL/GenBank/DDBJ databases">
        <authorList>
            <person name="Wallberg A."/>
        </authorList>
    </citation>
    <scope>NUCLEOTIDE SEQUENCE [LARGE SCALE GENOMIC DNA]</scope>
</reference>